<dbReference type="RefSeq" id="WP_309308885.1">
    <property type="nucleotide sequence ID" value="NZ_CP133594.1"/>
</dbReference>
<keyword evidence="2" id="KW-0675">Receptor</keyword>
<sequence>MDNHKVDHKLPKEIDKYLAALANLYENSGTQNLWEIVVNAKVSVHEEWSHRFDFNEDIYGHAVYLYLPATLYVNSFNQKEELQNKLIKDLNSVHHVKNEFIDDVFLEMDVPEELDWRKDASVQLNGNVFVSSADEKRIWGDGGFKLFLSHKTEVKTETAELKNRLKMYGVTCFVAHEDIRPTREWQNEIEIALHSMDAFVALLTDNFHESDWTDQEIGFAFGRGVPIVSMRLGRDPYGFIGKFQALSCSWESAPGEIVSILIKYDKMVDVYIDIVKNCKSFDEGNMLSKMLPHIDALSEQQISNLISAFNENDQVHYSLGFNGKKPYAHGYGLVHHLNRLAGNQYEYTEDNKIMLKK</sequence>
<dbReference type="EMBL" id="CP133594">
    <property type="protein sequence ID" value="WMW22771.1"/>
    <property type="molecule type" value="Genomic_DNA"/>
</dbReference>
<dbReference type="InterPro" id="IPR000157">
    <property type="entry name" value="TIR_dom"/>
</dbReference>
<dbReference type="SUPFAM" id="SSF52200">
    <property type="entry name" value="Toll/Interleukin receptor TIR domain"/>
    <property type="match status" value="1"/>
</dbReference>
<dbReference type="Pfam" id="PF13676">
    <property type="entry name" value="TIR_2"/>
    <property type="match status" value="1"/>
</dbReference>
<protein>
    <submittedName>
        <fullName evidence="2">Toll/interleukin-1 receptor domain-containing protein</fullName>
    </submittedName>
</protein>
<dbReference type="GeneID" id="84229038"/>
<evidence type="ECO:0000313" key="3">
    <source>
        <dbReference type="Proteomes" id="UP001183006"/>
    </source>
</evidence>
<dbReference type="KEGG" id="mmav:RE476_02815"/>
<dbReference type="InterPro" id="IPR035897">
    <property type="entry name" value="Toll_tir_struct_dom_sf"/>
</dbReference>
<organism evidence="2 3">
    <name type="scientific">Methanolobus mangrovi</name>
    <dbReference type="NCBI Taxonomy" id="3072977"/>
    <lineage>
        <taxon>Archaea</taxon>
        <taxon>Methanobacteriati</taxon>
        <taxon>Methanobacteriota</taxon>
        <taxon>Stenosarchaea group</taxon>
        <taxon>Methanomicrobia</taxon>
        <taxon>Methanosarcinales</taxon>
        <taxon>Methanosarcinaceae</taxon>
        <taxon>Methanolobus</taxon>
    </lineage>
</organism>
<evidence type="ECO:0000313" key="2">
    <source>
        <dbReference type="EMBL" id="WMW22771.1"/>
    </source>
</evidence>
<gene>
    <name evidence="2" type="ORF">RE476_02815</name>
</gene>
<dbReference type="GO" id="GO:0007165">
    <property type="term" value="P:signal transduction"/>
    <property type="evidence" value="ECO:0007669"/>
    <property type="project" value="InterPro"/>
</dbReference>
<dbReference type="AlphaFoldDB" id="A0AA51YH38"/>
<reference evidence="2" key="1">
    <citation type="submission" date="2023-08" db="EMBL/GenBank/DDBJ databases">
        <title>Methanolobus mangrovi sp. nov. and Methanolobus sediminis sp. nov, two novel methylotrophic methanogens isolated from mangrove sediments in China.</title>
        <authorList>
            <person name="Zhou J."/>
        </authorList>
    </citation>
    <scope>NUCLEOTIDE SEQUENCE</scope>
    <source>
        <strain evidence="2">FTZ2</strain>
    </source>
</reference>
<name>A0AA51YH38_9EURY</name>
<dbReference type="Proteomes" id="UP001183006">
    <property type="component" value="Chromosome"/>
</dbReference>
<feature type="domain" description="TIR" evidence="1">
    <location>
        <begin position="147"/>
        <end position="249"/>
    </location>
</feature>
<accession>A0AA51YH38</accession>
<evidence type="ECO:0000259" key="1">
    <source>
        <dbReference type="Pfam" id="PF13676"/>
    </source>
</evidence>
<keyword evidence="3" id="KW-1185">Reference proteome</keyword>
<dbReference type="Gene3D" id="3.40.50.10140">
    <property type="entry name" value="Toll/interleukin-1 receptor homology (TIR) domain"/>
    <property type="match status" value="1"/>
</dbReference>
<proteinExistence type="predicted"/>